<dbReference type="PANTHER" id="PTHR42686:SF1">
    <property type="entry name" value="GH17980P-RELATED"/>
    <property type="match status" value="1"/>
</dbReference>
<gene>
    <name evidence="2" type="ORF">Uis1B_1820</name>
</gene>
<dbReference type="EMBL" id="NMWU01000035">
    <property type="protein sequence ID" value="PLS30333.1"/>
    <property type="molecule type" value="Genomic_DNA"/>
</dbReference>
<evidence type="ECO:0000313" key="2">
    <source>
        <dbReference type="EMBL" id="PLS30333.1"/>
    </source>
</evidence>
<sequence>METRKLGNTGLEVPILSVGGAPLGGEYGEVNQDLVNETIQVAFENGMNLIDTSPWYGRTQSEKNIGVGLKGIDRSSYIITTKCGRYEPGKWDFSTERIKRSVPESMERLGLDYIDVMQCHDIECGDLRQILDEALPVLRDYKAQGMIGFIGVTGYDLDLLEKVAVEEDLDTVMTYCHYDLQNRGLLSVSKRLAEKGIGVFSDSPLSMGALTAKGAPEWHPADSEFLERVKESVKLCRESGTTLESMAVRFSVNNPEDSGISTTVVGCGKPQDVLRNIPEIGVQPDPDLLRRIEEIFGDWIDRDYERLGPEYSKFD</sequence>
<dbReference type="InterPro" id="IPR020471">
    <property type="entry name" value="AKR"/>
</dbReference>
<dbReference type="Gene3D" id="3.20.20.100">
    <property type="entry name" value="NADP-dependent oxidoreductase domain"/>
    <property type="match status" value="1"/>
</dbReference>
<dbReference type="InterPro" id="IPR023210">
    <property type="entry name" value="NADP_OxRdtase_dom"/>
</dbReference>
<feature type="domain" description="NADP-dependent oxidoreductase" evidence="1">
    <location>
        <begin position="16"/>
        <end position="294"/>
    </location>
</feature>
<proteinExistence type="predicted"/>
<dbReference type="Pfam" id="PF00248">
    <property type="entry name" value="Aldo_ket_red"/>
    <property type="match status" value="1"/>
</dbReference>
<comment type="caution">
    <text evidence="2">The sequence shown here is derived from an EMBL/GenBank/DDBJ whole genome shotgun (WGS) entry which is preliminary data.</text>
</comment>
<keyword evidence="3" id="KW-1185">Reference proteome</keyword>
<evidence type="ECO:0000313" key="3">
    <source>
        <dbReference type="Proteomes" id="UP000235050"/>
    </source>
</evidence>
<dbReference type="RefSeq" id="WP_165782832.1">
    <property type="nucleotide sequence ID" value="NZ_NMWU01000035.1"/>
</dbReference>
<dbReference type="Proteomes" id="UP000235050">
    <property type="component" value="Unassembled WGS sequence"/>
</dbReference>
<dbReference type="AlphaFoldDB" id="A0A2N5J7Z7"/>
<organism evidence="2 3">
    <name type="scientific">Bifidobacterium margollesii</name>
    <dbReference type="NCBI Taxonomy" id="2020964"/>
    <lineage>
        <taxon>Bacteria</taxon>
        <taxon>Bacillati</taxon>
        <taxon>Actinomycetota</taxon>
        <taxon>Actinomycetes</taxon>
        <taxon>Bifidobacteriales</taxon>
        <taxon>Bifidobacteriaceae</taxon>
        <taxon>Bifidobacterium</taxon>
    </lineage>
</organism>
<evidence type="ECO:0000259" key="1">
    <source>
        <dbReference type="Pfam" id="PF00248"/>
    </source>
</evidence>
<name>A0A2N5J7Z7_9BIFI</name>
<reference evidence="2 3" key="1">
    <citation type="submission" date="2017-07" db="EMBL/GenBank/DDBJ databases">
        <title>Bifidobacterium novel species.</title>
        <authorList>
            <person name="Lugli G.A."/>
            <person name="Milani C."/>
            <person name="Duranti S."/>
            <person name="Mangifesta M."/>
        </authorList>
    </citation>
    <scope>NUCLEOTIDE SEQUENCE [LARGE SCALE GENOMIC DNA]</scope>
    <source>
        <strain evidence="3">Uis1B</strain>
    </source>
</reference>
<dbReference type="GO" id="GO:0005829">
    <property type="term" value="C:cytosol"/>
    <property type="evidence" value="ECO:0007669"/>
    <property type="project" value="TreeGrafter"/>
</dbReference>
<dbReference type="PANTHER" id="PTHR42686">
    <property type="entry name" value="GH17980P-RELATED"/>
    <property type="match status" value="1"/>
</dbReference>
<dbReference type="InterPro" id="IPR036812">
    <property type="entry name" value="NAD(P)_OxRdtase_dom_sf"/>
</dbReference>
<accession>A0A2N5J7Z7</accession>
<dbReference type="SUPFAM" id="SSF51430">
    <property type="entry name" value="NAD(P)-linked oxidoreductase"/>
    <property type="match status" value="1"/>
</dbReference>
<dbReference type="GO" id="GO:0016491">
    <property type="term" value="F:oxidoreductase activity"/>
    <property type="evidence" value="ECO:0007669"/>
    <property type="project" value="InterPro"/>
</dbReference>
<protein>
    <submittedName>
        <fullName evidence="2">Aldo/keto reductase</fullName>
    </submittedName>
</protein>